<keyword evidence="1" id="KW-1133">Transmembrane helix</keyword>
<organism evidence="2 3">
    <name type="scientific">Lactobacillus crispatus</name>
    <dbReference type="NCBI Taxonomy" id="47770"/>
    <lineage>
        <taxon>Bacteria</taxon>
        <taxon>Bacillati</taxon>
        <taxon>Bacillota</taxon>
        <taxon>Bacilli</taxon>
        <taxon>Lactobacillales</taxon>
        <taxon>Lactobacillaceae</taxon>
        <taxon>Lactobacillus</taxon>
    </lineage>
</organism>
<evidence type="ECO:0000313" key="3">
    <source>
        <dbReference type="Proteomes" id="UP000198437"/>
    </source>
</evidence>
<proteinExistence type="predicted"/>
<name>A0A854PNI6_9LACO</name>
<dbReference type="AlphaFoldDB" id="A0A854PNI6"/>
<comment type="caution">
    <text evidence="2">The sequence shown here is derived from an EMBL/GenBank/DDBJ whole genome shotgun (WGS) entry which is preliminary data.</text>
</comment>
<dbReference type="EMBL" id="LYQW01000006">
    <property type="protein sequence ID" value="OXC23618.1"/>
    <property type="molecule type" value="Genomic_DNA"/>
</dbReference>
<gene>
    <name evidence="2" type="ORF">AYP82_06235</name>
</gene>
<feature type="transmembrane region" description="Helical" evidence="1">
    <location>
        <begin position="69"/>
        <end position="94"/>
    </location>
</feature>
<accession>A0A854PNI6</accession>
<keyword evidence="1" id="KW-0812">Transmembrane</keyword>
<evidence type="ECO:0000256" key="1">
    <source>
        <dbReference type="SAM" id="Phobius"/>
    </source>
</evidence>
<protein>
    <submittedName>
        <fullName evidence="2">Uncharacterized protein</fullName>
    </submittedName>
</protein>
<keyword evidence="1" id="KW-0472">Membrane</keyword>
<reference evidence="2 3" key="1">
    <citation type="submission" date="2016-05" db="EMBL/GenBank/DDBJ databases">
        <authorList>
            <person name="Johnson T.J."/>
            <person name="Youmans B.P."/>
            <person name="Case K.A."/>
        </authorList>
    </citation>
    <scope>NUCLEOTIDE SEQUENCE [LARGE SCALE GENOMIC DNA]</scope>
    <source>
        <strain evidence="2 3">UMNLC6</strain>
    </source>
</reference>
<feature type="transmembrane region" description="Helical" evidence="1">
    <location>
        <begin position="37"/>
        <end position="57"/>
    </location>
</feature>
<dbReference type="Proteomes" id="UP000198437">
    <property type="component" value="Unassembled WGS sequence"/>
</dbReference>
<sequence length="103" mass="12160">MDFFTFYQVFKLILQSAKLNWLKDFCKGIINWGQNESVIRSMALLLLIAAFLLLLWLDYITVLLSLIQLGFWLLTVFLILATCILLIFIINYVYDWCNIKKSK</sequence>
<evidence type="ECO:0000313" key="2">
    <source>
        <dbReference type="EMBL" id="OXC23618.1"/>
    </source>
</evidence>